<keyword evidence="2 7" id="KW-0812">Transmembrane</keyword>
<dbReference type="RefSeq" id="XP_009824824.1">
    <property type="nucleotide sequence ID" value="XM_009826522.1"/>
</dbReference>
<feature type="compositionally biased region" description="Polar residues" evidence="6">
    <location>
        <begin position="102"/>
        <end position="111"/>
    </location>
</feature>
<feature type="region of interest" description="Disordered" evidence="6">
    <location>
        <begin position="329"/>
        <end position="422"/>
    </location>
</feature>
<keyword evidence="4 7" id="KW-0472">Membrane</keyword>
<feature type="signal peptide" evidence="8">
    <location>
        <begin position="1"/>
        <end position="21"/>
    </location>
</feature>
<evidence type="ECO:0000256" key="7">
    <source>
        <dbReference type="SAM" id="Phobius"/>
    </source>
</evidence>
<dbReference type="PROSITE" id="PS51469">
    <property type="entry name" value="SUN"/>
    <property type="match status" value="1"/>
</dbReference>
<dbReference type="InterPro" id="IPR045120">
    <property type="entry name" value="Suco/Slp1-like"/>
</dbReference>
<keyword evidence="3 7" id="KW-1133">Transmembrane helix</keyword>
<dbReference type="InterPro" id="IPR012919">
    <property type="entry name" value="SUN_dom"/>
</dbReference>
<comment type="subcellular location">
    <subcellularLocation>
        <location evidence="1">Endomembrane system</location>
    </subcellularLocation>
</comment>
<feature type="region of interest" description="Disordered" evidence="6">
    <location>
        <begin position="642"/>
        <end position="689"/>
    </location>
</feature>
<dbReference type="Pfam" id="PF07738">
    <property type="entry name" value="Sad1_UNC"/>
    <property type="match status" value="1"/>
</dbReference>
<evidence type="ECO:0000256" key="2">
    <source>
        <dbReference type="ARBA" id="ARBA00022692"/>
    </source>
</evidence>
<dbReference type="VEuPathDB" id="FungiDB:H257_02744"/>
<feature type="domain" description="SUN" evidence="9">
    <location>
        <begin position="81"/>
        <end position="246"/>
    </location>
</feature>
<dbReference type="EMBL" id="KI913117">
    <property type="protein sequence ID" value="ETV86352.1"/>
    <property type="molecule type" value="Genomic_DNA"/>
</dbReference>
<dbReference type="OrthoDB" id="266334at2759"/>
<dbReference type="AlphaFoldDB" id="W4H377"/>
<evidence type="ECO:0000256" key="6">
    <source>
        <dbReference type="SAM" id="MobiDB-lite"/>
    </source>
</evidence>
<gene>
    <name evidence="10" type="ORF">H257_02744</name>
</gene>
<feature type="chain" id="PRO_5004841503" description="SUN domain-containing protein" evidence="8">
    <location>
        <begin position="22"/>
        <end position="689"/>
    </location>
</feature>
<feature type="compositionally biased region" description="Low complexity" evidence="6">
    <location>
        <begin position="330"/>
        <end position="353"/>
    </location>
</feature>
<protein>
    <recommendedName>
        <fullName evidence="9">SUN domain-containing protein</fullName>
    </recommendedName>
</protein>
<feature type="region of interest" description="Disordered" evidence="6">
    <location>
        <begin position="94"/>
        <end position="123"/>
    </location>
</feature>
<feature type="region of interest" description="Disordered" evidence="6">
    <location>
        <begin position="28"/>
        <end position="67"/>
    </location>
</feature>
<evidence type="ECO:0000256" key="3">
    <source>
        <dbReference type="ARBA" id="ARBA00022989"/>
    </source>
</evidence>
<keyword evidence="5" id="KW-0175">Coiled coil</keyword>
<dbReference type="GO" id="GO:0016020">
    <property type="term" value="C:membrane"/>
    <property type="evidence" value="ECO:0007669"/>
    <property type="project" value="InterPro"/>
</dbReference>
<feature type="compositionally biased region" description="Low complexity" evidence="6">
    <location>
        <begin position="360"/>
        <end position="377"/>
    </location>
</feature>
<dbReference type="Gene3D" id="2.60.120.260">
    <property type="entry name" value="Galactose-binding domain-like"/>
    <property type="match status" value="1"/>
</dbReference>
<dbReference type="PANTHER" id="PTHR12953">
    <property type="entry name" value="MEMBRANE PROTEIN CH1 RELATED"/>
    <property type="match status" value="1"/>
</dbReference>
<name>W4H377_APHAT</name>
<evidence type="ECO:0000259" key="9">
    <source>
        <dbReference type="PROSITE" id="PS51469"/>
    </source>
</evidence>
<evidence type="ECO:0000256" key="4">
    <source>
        <dbReference type="ARBA" id="ARBA00023136"/>
    </source>
</evidence>
<feature type="coiled-coil region" evidence="5">
    <location>
        <begin position="436"/>
        <end position="463"/>
    </location>
</feature>
<dbReference type="SUPFAM" id="SSF49785">
    <property type="entry name" value="Galactose-binding domain-like"/>
    <property type="match status" value="1"/>
</dbReference>
<evidence type="ECO:0000313" key="10">
    <source>
        <dbReference type="EMBL" id="ETV86352.1"/>
    </source>
</evidence>
<keyword evidence="8" id="KW-0732">Signal</keyword>
<organism evidence="10">
    <name type="scientific">Aphanomyces astaci</name>
    <name type="common">Crayfish plague agent</name>
    <dbReference type="NCBI Taxonomy" id="112090"/>
    <lineage>
        <taxon>Eukaryota</taxon>
        <taxon>Sar</taxon>
        <taxon>Stramenopiles</taxon>
        <taxon>Oomycota</taxon>
        <taxon>Saprolegniomycetes</taxon>
        <taxon>Saprolegniales</taxon>
        <taxon>Verrucalvaceae</taxon>
        <taxon>Aphanomyces</taxon>
    </lineage>
</organism>
<sequence length="689" mass="75139">MMRLQWLLLLSLSLYIVHVQAIILPDETDSASASSSSTTTPPTVGFTPQARPTPTPLASNSRTTTPTTVIKDTSTDIAENIAELDVDLLDRGHSSKEVQDSDGGQRQNYASKDSGATVLDHAPGTKGSVNLLVPDKDRYMLIPCATEKKWIVISLSEDIHADEIALANYEKFSSTTREFLVLGSINYPSDTWVVLGNFTAANHNGEQLFEFHEKHHVRYIKLRLMSHYGSEYYCTMSQIRVFGRTFTQVISQLEKNIEAAESQTLPTPQPATSSPNVPLELPACYADPSETRALFLDVISSSRGPHDLDIHNKNMVCLLQSDARLHGNGSNASTDVASTSTSAATTSSGASVTPFTSNESQTTSTPPRTTPSPSSSTVAGSQSNSAAGTDLSKALEIHRDGPKEGGAMLSAVDEGGKLAPTPSVVATNGGGLDNFYIRMSKKLQALENNVTQLEKVVLDLQRTHAVDVQYHRAQASAAVDALATLKGQVRETLSGQANRTDDLARQVHLLVQANRALQEQVDLLWDVIQTMKAGIMITLVLSVALLVFSLCRWIFRCLTACHRRAARREWFRRLDVADTTESSLDKRPSMMADDTDEDINPLTHSMHHRLDRSMRFGSSYDDNAIQRNTMYRRIVNGFRQHHVQTKGQCPRRGVGDPPPSISSIPPSLSSSSYGARRGSIVLAKPVGGT</sequence>
<dbReference type="InterPro" id="IPR008979">
    <property type="entry name" value="Galactose-bd-like_sf"/>
</dbReference>
<dbReference type="GeneID" id="20804740"/>
<evidence type="ECO:0000256" key="1">
    <source>
        <dbReference type="ARBA" id="ARBA00004308"/>
    </source>
</evidence>
<evidence type="ECO:0000256" key="8">
    <source>
        <dbReference type="SAM" id="SignalP"/>
    </source>
</evidence>
<feature type="compositionally biased region" description="Low complexity" evidence="6">
    <location>
        <begin position="661"/>
        <end position="672"/>
    </location>
</feature>
<feature type="compositionally biased region" description="Polar residues" evidence="6">
    <location>
        <begin position="50"/>
        <end position="67"/>
    </location>
</feature>
<feature type="compositionally biased region" description="Polar residues" evidence="6">
    <location>
        <begin position="378"/>
        <end position="387"/>
    </location>
</feature>
<dbReference type="GO" id="GO:0034975">
    <property type="term" value="P:protein folding in endoplasmic reticulum"/>
    <property type="evidence" value="ECO:0007669"/>
    <property type="project" value="TreeGrafter"/>
</dbReference>
<dbReference type="GO" id="GO:0005737">
    <property type="term" value="C:cytoplasm"/>
    <property type="evidence" value="ECO:0007669"/>
    <property type="project" value="TreeGrafter"/>
</dbReference>
<dbReference type="GO" id="GO:0012505">
    <property type="term" value="C:endomembrane system"/>
    <property type="evidence" value="ECO:0007669"/>
    <property type="project" value="UniProtKB-SubCell"/>
</dbReference>
<accession>W4H377</accession>
<evidence type="ECO:0000256" key="5">
    <source>
        <dbReference type="SAM" id="Coils"/>
    </source>
</evidence>
<dbReference type="PANTHER" id="PTHR12953:SF0">
    <property type="entry name" value="SUN DOMAIN-CONTAINING OSSIFICATION FACTOR"/>
    <property type="match status" value="1"/>
</dbReference>
<dbReference type="STRING" id="112090.W4H377"/>
<feature type="compositionally biased region" description="Low complexity" evidence="6">
    <location>
        <begin position="30"/>
        <end position="43"/>
    </location>
</feature>
<reference evidence="10" key="1">
    <citation type="submission" date="2013-12" db="EMBL/GenBank/DDBJ databases">
        <title>The Genome Sequence of Aphanomyces astaci APO3.</title>
        <authorList>
            <consortium name="The Broad Institute Genomics Platform"/>
            <person name="Russ C."/>
            <person name="Tyler B."/>
            <person name="van West P."/>
            <person name="Dieguez-Uribeondo J."/>
            <person name="Young S.K."/>
            <person name="Zeng Q."/>
            <person name="Gargeya S."/>
            <person name="Fitzgerald M."/>
            <person name="Abouelleil A."/>
            <person name="Alvarado L."/>
            <person name="Chapman S.B."/>
            <person name="Gainer-Dewar J."/>
            <person name="Goldberg J."/>
            <person name="Griggs A."/>
            <person name="Gujja S."/>
            <person name="Hansen M."/>
            <person name="Howarth C."/>
            <person name="Imamovic A."/>
            <person name="Ireland A."/>
            <person name="Larimer J."/>
            <person name="McCowan C."/>
            <person name="Murphy C."/>
            <person name="Pearson M."/>
            <person name="Poon T.W."/>
            <person name="Priest M."/>
            <person name="Roberts A."/>
            <person name="Saif S."/>
            <person name="Shea T."/>
            <person name="Sykes S."/>
            <person name="Wortman J."/>
            <person name="Nusbaum C."/>
            <person name="Birren B."/>
        </authorList>
    </citation>
    <scope>NUCLEOTIDE SEQUENCE [LARGE SCALE GENOMIC DNA]</scope>
    <source>
        <strain evidence="10">APO3</strain>
    </source>
</reference>
<proteinExistence type="predicted"/>
<feature type="transmembrane region" description="Helical" evidence="7">
    <location>
        <begin position="533"/>
        <end position="555"/>
    </location>
</feature>
<feature type="compositionally biased region" description="Basic and acidic residues" evidence="6">
    <location>
        <begin position="393"/>
        <end position="403"/>
    </location>
</feature>